<keyword evidence="1" id="KW-1185">Reference proteome</keyword>
<gene>
    <name evidence="2" type="primary">LOC142169676</name>
</gene>
<proteinExistence type="predicted"/>
<dbReference type="RefSeq" id="XP_075087675.1">
    <property type="nucleotide sequence ID" value="XM_075231574.1"/>
</dbReference>
<reference evidence="2" key="2">
    <citation type="submission" date="2025-08" db="UniProtKB">
        <authorList>
            <consortium name="RefSeq"/>
        </authorList>
    </citation>
    <scope>IDENTIFICATION</scope>
    <source>
        <tissue evidence="2">Leaf</tissue>
    </source>
</reference>
<reference evidence="1" key="1">
    <citation type="journal article" date="2014" name="Nat. Commun.">
        <title>The tobacco genome sequence and its comparison with those of tomato and potato.</title>
        <authorList>
            <person name="Sierro N."/>
            <person name="Battey J.N."/>
            <person name="Ouadi S."/>
            <person name="Bakaher N."/>
            <person name="Bovet L."/>
            <person name="Willig A."/>
            <person name="Goepfert S."/>
            <person name="Peitsch M.C."/>
            <person name="Ivanov N.V."/>
        </authorList>
    </citation>
    <scope>NUCLEOTIDE SEQUENCE [LARGE SCALE GENOMIC DNA]</scope>
</reference>
<name>A0AC58SRS7_TOBAC</name>
<evidence type="ECO:0000313" key="1">
    <source>
        <dbReference type="Proteomes" id="UP000790787"/>
    </source>
</evidence>
<sequence length="270" mass="31383">MGSLAFISAWERPLDFDIQSLANQLMTLDITEPIRVIAYIVALSSLFERIKARQFDGPHLLVHRETMLRGDAKEVTIDDDGVLRLQGRLCVPTVDELRETILDKVKCEHQRLGGILQQMVIPEWKWKHITMDFIVGFPQTFRKLDAIWIIVDRLTKSSHFISVIESIYSLDIFGEQYRLSWEQLSTSQSRHKSYIDQKALDLSFMVGEKLLLKVFPMKGITRFRKKDKLSIRFIGPFEVLERVGEVSYRLALPPSLSKLHPIFHMSTLRR</sequence>
<protein>
    <submittedName>
        <fullName evidence="2">Uncharacterized protein LOC142169676</fullName>
    </submittedName>
</protein>
<evidence type="ECO:0000313" key="2">
    <source>
        <dbReference type="RefSeq" id="XP_075087675.1"/>
    </source>
</evidence>
<accession>A0AC58SRS7</accession>
<organism evidence="1 2">
    <name type="scientific">Nicotiana tabacum</name>
    <name type="common">Common tobacco</name>
    <dbReference type="NCBI Taxonomy" id="4097"/>
    <lineage>
        <taxon>Eukaryota</taxon>
        <taxon>Viridiplantae</taxon>
        <taxon>Streptophyta</taxon>
        <taxon>Embryophyta</taxon>
        <taxon>Tracheophyta</taxon>
        <taxon>Spermatophyta</taxon>
        <taxon>Magnoliopsida</taxon>
        <taxon>eudicotyledons</taxon>
        <taxon>Gunneridae</taxon>
        <taxon>Pentapetalae</taxon>
        <taxon>asterids</taxon>
        <taxon>lamiids</taxon>
        <taxon>Solanales</taxon>
        <taxon>Solanaceae</taxon>
        <taxon>Nicotianoideae</taxon>
        <taxon>Nicotianeae</taxon>
        <taxon>Nicotiana</taxon>
    </lineage>
</organism>
<dbReference type="Proteomes" id="UP000790787">
    <property type="component" value="Chromosome 15"/>
</dbReference>